<organism evidence="2 3">
    <name type="scientific">Emericellopsis cladophorae</name>
    <dbReference type="NCBI Taxonomy" id="2686198"/>
    <lineage>
        <taxon>Eukaryota</taxon>
        <taxon>Fungi</taxon>
        <taxon>Dikarya</taxon>
        <taxon>Ascomycota</taxon>
        <taxon>Pezizomycotina</taxon>
        <taxon>Sordariomycetes</taxon>
        <taxon>Hypocreomycetidae</taxon>
        <taxon>Hypocreales</taxon>
        <taxon>Bionectriaceae</taxon>
        <taxon>Emericellopsis</taxon>
    </lineage>
</organism>
<dbReference type="RefSeq" id="XP_051361059.1">
    <property type="nucleotide sequence ID" value="XM_051507861.1"/>
</dbReference>
<accession>A0A9P9XZ13</accession>
<evidence type="ECO:0000313" key="3">
    <source>
        <dbReference type="Proteomes" id="UP001055219"/>
    </source>
</evidence>
<evidence type="ECO:0000256" key="1">
    <source>
        <dbReference type="SAM" id="MobiDB-lite"/>
    </source>
</evidence>
<dbReference type="Proteomes" id="UP001055219">
    <property type="component" value="Unassembled WGS sequence"/>
</dbReference>
<gene>
    <name evidence="2" type="ORF">J7T54_000109</name>
</gene>
<proteinExistence type="predicted"/>
<reference evidence="2" key="1">
    <citation type="journal article" date="2021" name="J Fungi (Basel)">
        <title>Genomic and Metabolomic Analyses of the Marine Fungus Emericellopsis cladophorae: Insights into Saltwater Adaptability Mechanisms and Its Biosynthetic Potential.</title>
        <authorList>
            <person name="Goncalves M.F.M."/>
            <person name="Hilario S."/>
            <person name="Van de Peer Y."/>
            <person name="Esteves A.C."/>
            <person name="Alves A."/>
        </authorList>
    </citation>
    <scope>NUCLEOTIDE SEQUENCE</scope>
    <source>
        <strain evidence="2">MUM 19.33</strain>
    </source>
</reference>
<dbReference type="OrthoDB" id="5244801at2759"/>
<feature type="region of interest" description="Disordered" evidence="1">
    <location>
        <begin position="1"/>
        <end position="23"/>
    </location>
</feature>
<evidence type="ECO:0000313" key="2">
    <source>
        <dbReference type="EMBL" id="KAI6780203.1"/>
    </source>
</evidence>
<dbReference type="EMBL" id="JAGIXG020000036">
    <property type="protein sequence ID" value="KAI6780203.1"/>
    <property type="molecule type" value="Genomic_DNA"/>
</dbReference>
<sequence>MTKRQSRAMPWVGPLTPDASPELGPVAEWQLDDQPTLDIRDESLCRDIQKQLDQSFGKPELGCFFAQPDSRCSATSDWDDVLSPVASTFSLALSEPTFDDFMQLDDVTVAESVCGDDLTRQHASAFSCGPLLTLEPPSVNATATAAAHQAARIASRFDFDMLYLVNLWPEQGISRHGSESAMTGRILAAYGLHNIPSPFQISEKVHSGILRADGWLEHRDDEPSDGEFARAYACAFYPGRYEEPSAARYPSTADQDIIDRGLVFAAYRKPRADEKVRDSDTELERLRCEVETMVDVVIDIHVAHQLRQPPLRGPYCLNSGPMPSS</sequence>
<dbReference type="AlphaFoldDB" id="A0A9P9XZ13"/>
<keyword evidence="3" id="KW-1185">Reference proteome</keyword>
<dbReference type="GeneID" id="75826631"/>
<protein>
    <submittedName>
        <fullName evidence="2">Uncharacterized protein</fullName>
    </submittedName>
</protein>
<name>A0A9P9XZ13_9HYPO</name>
<reference evidence="2" key="2">
    <citation type="submission" date="2022-07" db="EMBL/GenBank/DDBJ databases">
        <authorList>
            <person name="Goncalves M.F.M."/>
            <person name="Hilario S."/>
            <person name="Van De Peer Y."/>
            <person name="Esteves A.C."/>
            <person name="Alves A."/>
        </authorList>
    </citation>
    <scope>NUCLEOTIDE SEQUENCE</scope>
    <source>
        <strain evidence="2">MUM 19.33</strain>
    </source>
</reference>
<comment type="caution">
    <text evidence="2">The sequence shown here is derived from an EMBL/GenBank/DDBJ whole genome shotgun (WGS) entry which is preliminary data.</text>
</comment>